<dbReference type="OMA" id="IPGTTAW"/>
<organism evidence="10 11">
    <name type="scientific">Tetrapisispora phaffii (strain ATCC 24235 / CBS 4417 / NBRC 1672 / NRRL Y-8282 / UCD 70-5)</name>
    <name type="common">Yeast</name>
    <name type="synonym">Fabospora phaffii</name>
    <dbReference type="NCBI Taxonomy" id="1071381"/>
    <lineage>
        <taxon>Eukaryota</taxon>
        <taxon>Fungi</taxon>
        <taxon>Dikarya</taxon>
        <taxon>Ascomycota</taxon>
        <taxon>Saccharomycotina</taxon>
        <taxon>Saccharomycetes</taxon>
        <taxon>Saccharomycetales</taxon>
        <taxon>Saccharomycetaceae</taxon>
        <taxon>Tetrapisispora</taxon>
    </lineage>
</organism>
<dbReference type="GeneID" id="11535309"/>
<evidence type="ECO:0000256" key="4">
    <source>
        <dbReference type="ARBA" id="ARBA00023125"/>
    </source>
</evidence>
<feature type="compositionally biased region" description="Polar residues" evidence="8">
    <location>
        <begin position="360"/>
        <end position="390"/>
    </location>
</feature>
<sequence length="639" mass="73608">MKATVEENIGYSNSTRAYDEQLINNYPKMKNPNFKDNDNNSFFYRMNNIGNFNGNINNNIIDTDNRKNLGSFTTANHKLKSKREPSCGETDNTNTTINNNSTNTTANTNTNSYSDINRLRMPKSKSSNKSKIDNNIPSTNEIMDDHLMMNNGDDYTESKSAMDDNKIGSSNKHININNANVNAMTNKQILFNNSVYSNRHTINDLSIQEALSPFFQPFGVDVSHLPMTNPPIFQTSSMMYDDPGRRRRISISNGQISQLGEDLETLDNLYDSQPPPMPHKFDMHNRQQVQLDHQPIPQQLQEQMQQQLQQQLLQQNYPVNMIPQGQYPHQFQDFPNNRNNFENNNNTNTNNNDIPNGSNGSHSSADSNASQFNSIKRSDSGTSPLTTAEENNMPRDIYYKNIKVNSTNENRKDYSGNDLGLQKPINDGQNVLANKNYTTHIKRGEQDFEVPDEQMKVSLSQQYQIQHQQMEQLALSNQQQHHQQQQQQMPMQVPPSLNMGAKQQMYMSNHDNDMHMNYHQGQLKNSSQLDSMSPGTASWKRTRLLERNRIAASKCRQRKKFAQLQLQKDYDEIRNENRVMKRKLEYYEKLVSKFKKFSEAHLRKCDSNKESLKIIEEMLMIDSGIAEVNETGIVVKIEK</sequence>
<evidence type="ECO:0000313" key="10">
    <source>
        <dbReference type="EMBL" id="CCE62288.1"/>
    </source>
</evidence>
<dbReference type="PROSITE" id="PS00036">
    <property type="entry name" value="BZIP_BASIC"/>
    <property type="match status" value="1"/>
</dbReference>
<keyword evidence="6" id="KW-0539">Nucleus</keyword>
<dbReference type="EMBL" id="HE612858">
    <property type="protein sequence ID" value="CCE62288.1"/>
    <property type="molecule type" value="Genomic_DNA"/>
</dbReference>
<dbReference type="PROSITE" id="PS50217">
    <property type="entry name" value="BZIP"/>
    <property type="match status" value="1"/>
</dbReference>
<dbReference type="FunFam" id="1.20.5.170:FF:000053">
    <property type="entry name" value="BZIP transcription factor AtfA"/>
    <property type="match status" value="1"/>
</dbReference>
<dbReference type="AlphaFoldDB" id="G8BRB2"/>
<gene>
    <name evidence="10" type="primary">TPHA0C01320</name>
    <name evidence="10" type="ordered locus">TPHA_0C01320</name>
</gene>
<evidence type="ECO:0000256" key="3">
    <source>
        <dbReference type="ARBA" id="ARBA00023015"/>
    </source>
</evidence>
<feature type="region of interest" description="Disordered" evidence="8">
    <location>
        <begin position="323"/>
        <end position="427"/>
    </location>
</feature>
<evidence type="ECO:0000313" key="11">
    <source>
        <dbReference type="Proteomes" id="UP000005666"/>
    </source>
</evidence>
<keyword evidence="3" id="KW-0805">Transcription regulation</keyword>
<dbReference type="CDD" id="cd14687">
    <property type="entry name" value="bZIP_ATF2"/>
    <property type="match status" value="1"/>
</dbReference>
<dbReference type="RefSeq" id="XP_003684722.1">
    <property type="nucleotide sequence ID" value="XM_003684674.1"/>
</dbReference>
<feature type="region of interest" description="Disordered" evidence="8">
    <location>
        <begin position="120"/>
        <end position="139"/>
    </location>
</feature>
<evidence type="ECO:0000256" key="6">
    <source>
        <dbReference type="ARBA" id="ARBA00023242"/>
    </source>
</evidence>
<dbReference type="Proteomes" id="UP000005666">
    <property type="component" value="Chromosome 3"/>
</dbReference>
<keyword evidence="5" id="KW-0804">Transcription</keyword>
<dbReference type="GO" id="GO:0005634">
    <property type="term" value="C:nucleus"/>
    <property type="evidence" value="ECO:0007669"/>
    <property type="project" value="UniProtKB-SubCell"/>
</dbReference>
<dbReference type="SMART" id="SM00338">
    <property type="entry name" value="BRLZ"/>
    <property type="match status" value="1"/>
</dbReference>
<keyword evidence="4" id="KW-0238">DNA-binding</keyword>
<protein>
    <recommendedName>
        <fullName evidence="9">BZIP domain-containing protein</fullName>
    </recommendedName>
</protein>
<proteinExistence type="inferred from homology"/>
<evidence type="ECO:0000256" key="2">
    <source>
        <dbReference type="ARBA" id="ARBA00007163"/>
    </source>
</evidence>
<feature type="region of interest" description="Disordered" evidence="8">
    <location>
        <begin position="76"/>
        <end position="115"/>
    </location>
</feature>
<evidence type="ECO:0000256" key="7">
    <source>
        <dbReference type="SAM" id="Coils"/>
    </source>
</evidence>
<name>G8BRB2_TETPH</name>
<dbReference type="GO" id="GO:0043565">
    <property type="term" value="F:sequence-specific DNA binding"/>
    <property type="evidence" value="ECO:0007669"/>
    <property type="project" value="UniProtKB-ARBA"/>
</dbReference>
<keyword evidence="7" id="KW-0175">Coiled coil</keyword>
<dbReference type="GO" id="GO:0001228">
    <property type="term" value="F:DNA-binding transcription activator activity, RNA polymerase II-specific"/>
    <property type="evidence" value="ECO:0007669"/>
    <property type="project" value="UniProtKB-ARBA"/>
</dbReference>
<feature type="compositionally biased region" description="Low complexity" evidence="8">
    <location>
        <begin position="90"/>
        <end position="111"/>
    </location>
</feature>
<evidence type="ECO:0000256" key="1">
    <source>
        <dbReference type="ARBA" id="ARBA00004123"/>
    </source>
</evidence>
<evidence type="ECO:0000256" key="8">
    <source>
        <dbReference type="SAM" id="MobiDB-lite"/>
    </source>
</evidence>
<dbReference type="KEGG" id="tpf:TPHA_0C01320"/>
<dbReference type="eggNOG" id="KOG1414">
    <property type="taxonomic scope" value="Eukaryota"/>
</dbReference>
<dbReference type="InterPro" id="IPR046347">
    <property type="entry name" value="bZIP_sf"/>
</dbReference>
<feature type="domain" description="BZIP" evidence="9">
    <location>
        <begin position="538"/>
        <end position="601"/>
    </location>
</feature>
<dbReference type="InterPro" id="IPR051027">
    <property type="entry name" value="bZIP_transcription_factors"/>
</dbReference>
<comment type="subcellular location">
    <subcellularLocation>
        <location evidence="1">Nucleus</location>
    </subcellularLocation>
</comment>
<dbReference type="PANTHER" id="PTHR19304">
    <property type="entry name" value="CYCLIC-AMP RESPONSE ELEMENT BINDING PROTEIN"/>
    <property type="match status" value="1"/>
</dbReference>
<dbReference type="InterPro" id="IPR004827">
    <property type="entry name" value="bZIP"/>
</dbReference>
<keyword evidence="11" id="KW-1185">Reference proteome</keyword>
<comment type="similarity">
    <text evidence="2">Belongs to the bZIP family.</text>
</comment>
<feature type="compositionally biased region" description="Low complexity" evidence="8">
    <location>
        <begin position="336"/>
        <end position="359"/>
    </location>
</feature>
<dbReference type="SUPFAM" id="SSF57959">
    <property type="entry name" value="Leucine zipper domain"/>
    <property type="match status" value="1"/>
</dbReference>
<reference evidence="10 11" key="1">
    <citation type="journal article" date="2011" name="Proc. Natl. Acad. Sci. U.S.A.">
        <title>Evolutionary erosion of yeast sex chromosomes by mating-type switching accidents.</title>
        <authorList>
            <person name="Gordon J.L."/>
            <person name="Armisen D."/>
            <person name="Proux-Wera E."/>
            <person name="Oheigeartaigh S.S."/>
            <person name="Byrne K.P."/>
            <person name="Wolfe K.H."/>
        </authorList>
    </citation>
    <scope>NUCLEOTIDE SEQUENCE [LARGE SCALE GENOMIC DNA]</scope>
    <source>
        <strain evidence="11">ATCC 24235 / CBS 4417 / NBRC 1672 / NRRL Y-8282 / UCD 70-5</strain>
    </source>
</reference>
<evidence type="ECO:0000256" key="5">
    <source>
        <dbReference type="ARBA" id="ARBA00023163"/>
    </source>
</evidence>
<dbReference type="Pfam" id="PF00170">
    <property type="entry name" value="bZIP_1"/>
    <property type="match status" value="1"/>
</dbReference>
<dbReference type="HOGENOM" id="CLU_033100_0_0_1"/>
<accession>G8BRB2</accession>
<evidence type="ECO:0000259" key="9">
    <source>
        <dbReference type="PROSITE" id="PS50217"/>
    </source>
</evidence>
<feature type="coiled-coil region" evidence="7">
    <location>
        <begin position="563"/>
        <end position="590"/>
    </location>
</feature>
<dbReference type="OrthoDB" id="295274at2759"/>
<dbReference type="STRING" id="1071381.G8BRB2"/>
<dbReference type="Gene3D" id="1.20.5.170">
    <property type="match status" value="1"/>
</dbReference>